<comment type="caution">
    <text evidence="1">The sequence shown here is derived from an EMBL/GenBank/DDBJ whole genome shotgun (WGS) entry which is preliminary data.</text>
</comment>
<organism evidence="1 2">
    <name type="scientific">Okeania hirsuta</name>
    <dbReference type="NCBI Taxonomy" id="1458930"/>
    <lineage>
        <taxon>Bacteria</taxon>
        <taxon>Bacillati</taxon>
        <taxon>Cyanobacteriota</taxon>
        <taxon>Cyanophyceae</taxon>
        <taxon>Oscillatoriophycideae</taxon>
        <taxon>Oscillatoriales</taxon>
        <taxon>Microcoleaceae</taxon>
        <taxon>Okeania</taxon>
    </lineage>
</organism>
<dbReference type="EMBL" id="RCBY01000637">
    <property type="protein sequence ID" value="RQH13006.1"/>
    <property type="molecule type" value="Genomic_DNA"/>
</dbReference>
<reference evidence="1 2" key="1">
    <citation type="journal article" date="2018" name="ACS Chem. Biol.">
        <title>Ketoreductase domain dysfunction expands chemodiversity: malyngamide biosynthesis in the cyanobacterium Okeania hirsuta.</title>
        <authorList>
            <person name="Moss N.A."/>
            <person name="Leao T."/>
            <person name="Rankin M."/>
            <person name="McCullough T.M."/>
            <person name="Qu P."/>
            <person name="Korobeynikov A."/>
            <person name="Smith J.L."/>
            <person name="Gerwick L."/>
            <person name="Gerwick W.H."/>
        </authorList>
    </citation>
    <scope>NUCLEOTIDE SEQUENCE [LARGE SCALE GENOMIC DNA]</scope>
    <source>
        <strain evidence="1 2">PAB10Feb10-1</strain>
    </source>
</reference>
<sequence length="69" mass="7978">PKNIDSWVKKQVNRFLKSDGGWLILNVHGLDDEGWGPMSTTFLRKLLKRLTKVETLEILPTGYVLNRIK</sequence>
<proteinExistence type="predicted"/>
<gene>
    <name evidence="1" type="ORF">D5R40_34665</name>
</gene>
<dbReference type="AlphaFoldDB" id="A0A3N6QJZ2"/>
<keyword evidence="2" id="KW-1185">Reference proteome</keyword>
<feature type="non-terminal residue" evidence="1">
    <location>
        <position position="1"/>
    </location>
</feature>
<name>A0A3N6QJZ2_9CYAN</name>
<accession>A0A3N6QJZ2</accession>
<protein>
    <submittedName>
        <fullName evidence="1">Uncharacterized protein</fullName>
    </submittedName>
</protein>
<evidence type="ECO:0000313" key="2">
    <source>
        <dbReference type="Proteomes" id="UP000269154"/>
    </source>
</evidence>
<evidence type="ECO:0000313" key="1">
    <source>
        <dbReference type="EMBL" id="RQH13006.1"/>
    </source>
</evidence>
<dbReference type="Proteomes" id="UP000269154">
    <property type="component" value="Unassembled WGS sequence"/>
</dbReference>